<evidence type="ECO:0000313" key="1">
    <source>
        <dbReference type="Proteomes" id="UP000095286"/>
    </source>
</evidence>
<name>A0AC35TYA7_9BILA</name>
<proteinExistence type="predicted"/>
<reference evidence="2" key="1">
    <citation type="submission" date="2016-11" db="UniProtKB">
        <authorList>
            <consortium name="WormBaseParasite"/>
        </authorList>
    </citation>
    <scope>IDENTIFICATION</scope>
    <source>
        <strain evidence="2">KR3021</strain>
    </source>
</reference>
<sequence length="579" mass="67619">MNIPSQDIFNALRQSHIFNACVPEFEQQLKLAKSCSLGKTLIANKGYSTFTYVNVDFLRLNILSDDSEISGNLFGIYFNTRNKLFELIEKIDKDTLNTFTALEIVVNFKKVIKATFNVIESISGVMNMFYQKANALTNITLFVNNSYNHLTKKEYLEKTNNFNSTDVLCAFKSDQITRITLEKDVHQPSISFIDNIKIFEKKLVRYFPNIKEFYLEVDSDLIFRRLSHEQLSLFCKNISKSRVFKIKIRIFSVDAYTTMNKDRLNIIAKSSLFHLVKDYDCVLLSKITEPIPNLHGIDISFENLLEILGSSNMHQIINSCKNLITDAFLSKTSKFNGDFNVTHLPTIFPNLKIFTIDGLYMDECIPWFPPLVFLPDIISQDEVNQELFKQIIRALPVNLKILKIENLRIPLNYFYKEFILTAKHLKLLNINCVPRRKIFEMFSRHFFMQFENLEVVVLSCIGKKQFEFPKNVKLLVIQCSSKTLKKAKDTNAYRWKSARKLLGNQYTHWTDNSDDDFNFCDCEKLNEQFNRQIILHQLNRKCIEIVNMKATTDWDLYLNIKRNGYLQRDNDLVNSIKGI</sequence>
<organism evidence="1 2">
    <name type="scientific">Rhabditophanes sp. KR3021</name>
    <dbReference type="NCBI Taxonomy" id="114890"/>
    <lineage>
        <taxon>Eukaryota</taxon>
        <taxon>Metazoa</taxon>
        <taxon>Ecdysozoa</taxon>
        <taxon>Nematoda</taxon>
        <taxon>Chromadorea</taxon>
        <taxon>Rhabditida</taxon>
        <taxon>Tylenchina</taxon>
        <taxon>Panagrolaimomorpha</taxon>
        <taxon>Strongyloidoidea</taxon>
        <taxon>Alloionematidae</taxon>
        <taxon>Rhabditophanes</taxon>
    </lineage>
</organism>
<dbReference type="Proteomes" id="UP000095286">
    <property type="component" value="Unplaced"/>
</dbReference>
<dbReference type="WBParaSite" id="RSKR_0000568475.1">
    <property type="protein sequence ID" value="RSKR_0000568475.1"/>
    <property type="gene ID" value="RSKR_0000568475"/>
</dbReference>
<accession>A0AC35TYA7</accession>
<evidence type="ECO:0000313" key="2">
    <source>
        <dbReference type="WBParaSite" id="RSKR_0000568475.1"/>
    </source>
</evidence>
<protein>
    <submittedName>
        <fullName evidence="2">F-box domain-containing protein</fullName>
    </submittedName>
</protein>